<dbReference type="AlphaFoldDB" id="A0A9P8PSJ4"/>
<evidence type="ECO:0008006" key="4">
    <source>
        <dbReference type="Google" id="ProtNLM"/>
    </source>
</evidence>
<evidence type="ECO:0000313" key="3">
    <source>
        <dbReference type="Proteomes" id="UP000788993"/>
    </source>
</evidence>
<reference evidence="2" key="1">
    <citation type="journal article" date="2021" name="Open Biol.">
        <title>Shared evolutionary footprints suggest mitochondrial oxidative damage underlies multiple complex I losses in fungi.</title>
        <authorList>
            <person name="Schikora-Tamarit M.A."/>
            <person name="Marcet-Houben M."/>
            <person name="Nosek J."/>
            <person name="Gabaldon T."/>
        </authorList>
    </citation>
    <scope>NUCLEOTIDE SEQUENCE</scope>
    <source>
        <strain evidence="2">NCAIM Y.01608</strain>
    </source>
</reference>
<keyword evidence="1" id="KW-0732">Signal</keyword>
<dbReference type="PANTHER" id="PTHR35340">
    <property type="entry name" value="PQQ ENZYME REPEAT PROTEIN-RELATED"/>
    <property type="match status" value="1"/>
</dbReference>
<dbReference type="EMBL" id="JAEUBD010000146">
    <property type="protein sequence ID" value="KAH3676800.1"/>
    <property type="molecule type" value="Genomic_DNA"/>
</dbReference>
<dbReference type="InterPro" id="IPR039535">
    <property type="entry name" value="ASST-like"/>
</dbReference>
<evidence type="ECO:0000313" key="2">
    <source>
        <dbReference type="EMBL" id="KAH3676800.1"/>
    </source>
</evidence>
<dbReference type="Proteomes" id="UP000788993">
    <property type="component" value="Unassembled WGS sequence"/>
</dbReference>
<dbReference type="Pfam" id="PF14269">
    <property type="entry name" value="Arylsulfotran_2"/>
    <property type="match status" value="1"/>
</dbReference>
<accession>A0A9P8PSJ4</accession>
<name>A0A9P8PSJ4_9ASCO</name>
<protein>
    <recommendedName>
        <fullName evidence="4">Arylsulfotransferase</fullName>
    </recommendedName>
</protein>
<comment type="caution">
    <text evidence="2">The sequence shown here is derived from an EMBL/GenBank/DDBJ whole genome shotgun (WGS) entry which is preliminary data.</text>
</comment>
<dbReference type="SUPFAM" id="SSF50998">
    <property type="entry name" value="Quinoprotein alcohol dehydrogenase-like"/>
    <property type="match status" value="1"/>
</dbReference>
<dbReference type="InterPro" id="IPR053143">
    <property type="entry name" value="Arylsulfate_ST"/>
</dbReference>
<dbReference type="InterPro" id="IPR011047">
    <property type="entry name" value="Quinoprotein_ADH-like_sf"/>
</dbReference>
<gene>
    <name evidence="2" type="ORF">OGATHE_001290</name>
</gene>
<feature type="chain" id="PRO_5040123891" description="Arylsulfotransferase" evidence="1">
    <location>
        <begin position="17"/>
        <end position="534"/>
    </location>
</feature>
<organism evidence="2 3">
    <name type="scientific">Ogataea polymorpha</name>
    <dbReference type="NCBI Taxonomy" id="460523"/>
    <lineage>
        <taxon>Eukaryota</taxon>
        <taxon>Fungi</taxon>
        <taxon>Dikarya</taxon>
        <taxon>Ascomycota</taxon>
        <taxon>Saccharomycotina</taxon>
        <taxon>Pichiomycetes</taxon>
        <taxon>Pichiales</taxon>
        <taxon>Pichiaceae</taxon>
        <taxon>Ogataea</taxon>
    </lineage>
</organism>
<evidence type="ECO:0000256" key="1">
    <source>
        <dbReference type="SAM" id="SignalP"/>
    </source>
</evidence>
<reference evidence="2" key="2">
    <citation type="submission" date="2021-01" db="EMBL/GenBank/DDBJ databases">
        <authorList>
            <person name="Schikora-Tamarit M.A."/>
        </authorList>
    </citation>
    <scope>NUCLEOTIDE SEQUENCE</scope>
    <source>
        <strain evidence="2">NCAIM Y.01608</strain>
    </source>
</reference>
<dbReference type="PANTHER" id="PTHR35340:SF9">
    <property type="entry name" value="ASST-DOMAIN-CONTAINING PROTEIN"/>
    <property type="match status" value="1"/>
</dbReference>
<proteinExistence type="predicted"/>
<feature type="signal peptide" evidence="1">
    <location>
        <begin position="1"/>
        <end position="16"/>
    </location>
</feature>
<keyword evidence="3" id="KW-1185">Reference proteome</keyword>
<sequence length="534" mass="60057">MLGALLLLALPAYADWQYRSRPDLAPPKLNITVYDAEKVSPEYLFIAPFTGAPGNTFHKPRQSAPYIFTSDGELVWSGYGAFGTWNANFQAARYKDDDVLFSFEGDHNAAYGHGHGHHTVLNSNYDLVKEIRAGNHKITDKHEFHIKDEKTALIEIYQPVPRNLAEFGGSEEQQWIINAIFQELDLDTGEVLFEWASLDHVSPAESVLPLNEGEAGSGYNSSDAWDYFHINSVDKDDNGDYLLSARDTASLYKIDGKTGEILWKLGGIPGVTSSSFKNVDDFKFGFQHHARYVWTSEDGKKQIISFFDNSAHGTEDKDGSQVHLNKISSGKIVEVDTEKWEAKLLRNYPAPYGIRAKSQGSTHLLKSGNVLVNWGSEGSVTEYTADGEIVFHAFLDSDEFSDKVQNYRAFKFDWHGYPSESVAVLSEITDDDETIFYVSWNGDTETKKWRFHAVQNGSKKLLGETERTGFETKLKINKPVERVFVEAIDESANVLASSDDVLSVEQVLPAEKKSDTGILPPKFNYFQWRLQKDN</sequence>